<dbReference type="InterPro" id="IPR028082">
    <property type="entry name" value="Peripla_BP_I"/>
</dbReference>
<dbReference type="InterPro" id="IPR050957">
    <property type="entry name" value="BMP_lipoprotein"/>
</dbReference>
<evidence type="ECO:0000256" key="3">
    <source>
        <dbReference type="ARBA" id="ARBA00022475"/>
    </source>
</evidence>
<proteinExistence type="inferred from homology"/>
<dbReference type="Proteomes" id="UP000595636">
    <property type="component" value="Chromosome"/>
</dbReference>
<dbReference type="PANTHER" id="PTHR34296">
    <property type="entry name" value="TRANSCRIPTIONAL ACTIVATOR PROTEIN MED"/>
    <property type="match status" value="1"/>
</dbReference>
<evidence type="ECO:0000256" key="1">
    <source>
        <dbReference type="ARBA" id="ARBA00004193"/>
    </source>
</evidence>
<feature type="signal peptide" evidence="7">
    <location>
        <begin position="1"/>
        <end position="23"/>
    </location>
</feature>
<dbReference type="KEGG" id="slf:JEQ17_37075"/>
<organism evidence="9 10">
    <name type="scientific">Streptomyces liliifuscus</name>
    <dbReference type="NCBI Taxonomy" id="2797636"/>
    <lineage>
        <taxon>Bacteria</taxon>
        <taxon>Bacillati</taxon>
        <taxon>Actinomycetota</taxon>
        <taxon>Actinomycetes</taxon>
        <taxon>Kitasatosporales</taxon>
        <taxon>Streptomycetaceae</taxon>
        <taxon>Streptomyces</taxon>
    </lineage>
</organism>
<evidence type="ECO:0000313" key="9">
    <source>
        <dbReference type="EMBL" id="QQM44471.1"/>
    </source>
</evidence>
<accession>A0A7T7L162</accession>
<keyword evidence="3" id="KW-1003">Cell membrane</keyword>
<gene>
    <name evidence="9" type="ORF">JEQ17_37075</name>
</gene>
<protein>
    <submittedName>
        <fullName evidence="9">BMP family ABC transporter substrate-binding protein</fullName>
    </submittedName>
</protein>
<keyword evidence="6" id="KW-0449">Lipoprotein</keyword>
<comment type="similarity">
    <text evidence="2">Belongs to the BMP lipoprotein family.</text>
</comment>
<dbReference type="EMBL" id="CP066831">
    <property type="protein sequence ID" value="QQM44471.1"/>
    <property type="molecule type" value="Genomic_DNA"/>
</dbReference>
<dbReference type="Gene3D" id="3.40.50.2300">
    <property type="match status" value="2"/>
</dbReference>
<evidence type="ECO:0000313" key="10">
    <source>
        <dbReference type="Proteomes" id="UP000595636"/>
    </source>
</evidence>
<dbReference type="PROSITE" id="PS51257">
    <property type="entry name" value="PROKAR_LIPOPROTEIN"/>
    <property type="match status" value="1"/>
</dbReference>
<feature type="chain" id="PRO_5039570641" evidence="7">
    <location>
        <begin position="24"/>
        <end position="351"/>
    </location>
</feature>
<feature type="domain" description="ABC transporter substrate-binding protein PnrA-like" evidence="8">
    <location>
        <begin position="48"/>
        <end position="320"/>
    </location>
</feature>
<sequence>MPRRPRSLHLAAVATGTVLLATAATGCNAAAKNDDSTTAKSGGKTFTLVTPDPVGQNEFLKLAVDGVKAAAKAHDGTQKVYQSSDTASQQQNVQAAVDAAPDVIVLVGFEFADVVAQQAEAHPKQQFLVIDACTTKTFENVSCAVFREHEGVYLAGAEAGLLSKSGKVGAVDVLDTPQFRRYSDPFAAGAKKVSAKTSASTRFVGGQSPFDDSARAKEQANSLLAKGADQIMAAAAASNYGVFEAAKAKGAYAYGVDVNQCTAAPGTVVDNVIKKTDVAVREGVEQVLAGKGGKTVSYGLKEGGISLTGLEDGVESSKCVIAEHEDVLKKVEALRDRIVSGELTVDDPATK</sequence>
<name>A0A7T7L162_9ACTN</name>
<dbReference type="AlphaFoldDB" id="A0A7T7L162"/>
<dbReference type="CDD" id="cd06354">
    <property type="entry name" value="PBP1_PrnA-like"/>
    <property type="match status" value="1"/>
</dbReference>
<keyword evidence="10" id="KW-1185">Reference proteome</keyword>
<evidence type="ECO:0000256" key="2">
    <source>
        <dbReference type="ARBA" id="ARBA00008610"/>
    </source>
</evidence>
<dbReference type="SUPFAM" id="SSF53822">
    <property type="entry name" value="Periplasmic binding protein-like I"/>
    <property type="match status" value="1"/>
</dbReference>
<comment type="subcellular location">
    <subcellularLocation>
        <location evidence="1">Cell membrane</location>
        <topology evidence="1">Lipid-anchor</topology>
    </subcellularLocation>
</comment>
<dbReference type="GO" id="GO:0005886">
    <property type="term" value="C:plasma membrane"/>
    <property type="evidence" value="ECO:0007669"/>
    <property type="project" value="UniProtKB-SubCell"/>
</dbReference>
<evidence type="ECO:0000259" key="8">
    <source>
        <dbReference type="Pfam" id="PF02608"/>
    </source>
</evidence>
<reference evidence="9 10" key="1">
    <citation type="submission" date="2020-12" db="EMBL/GenBank/DDBJ databases">
        <title>A novel species.</title>
        <authorList>
            <person name="Li K."/>
        </authorList>
    </citation>
    <scope>NUCLEOTIDE SEQUENCE [LARGE SCALE GENOMIC DNA]</scope>
    <source>
        <strain evidence="9 10">ZYC-3</strain>
    </source>
</reference>
<evidence type="ECO:0000256" key="4">
    <source>
        <dbReference type="ARBA" id="ARBA00022729"/>
    </source>
</evidence>
<evidence type="ECO:0000256" key="6">
    <source>
        <dbReference type="ARBA" id="ARBA00023288"/>
    </source>
</evidence>
<keyword evidence="5" id="KW-0472">Membrane</keyword>
<evidence type="ECO:0000256" key="7">
    <source>
        <dbReference type="SAM" id="SignalP"/>
    </source>
</evidence>
<dbReference type="PANTHER" id="PTHR34296:SF2">
    <property type="entry name" value="ABC TRANSPORTER GUANOSINE-BINDING PROTEIN NUPN"/>
    <property type="match status" value="1"/>
</dbReference>
<evidence type="ECO:0000256" key="5">
    <source>
        <dbReference type="ARBA" id="ARBA00023136"/>
    </source>
</evidence>
<dbReference type="Pfam" id="PF02608">
    <property type="entry name" value="Bmp"/>
    <property type="match status" value="1"/>
</dbReference>
<keyword evidence="4 7" id="KW-0732">Signal</keyword>
<dbReference type="RefSeq" id="WP_200399331.1">
    <property type="nucleotide sequence ID" value="NZ_CP066831.1"/>
</dbReference>
<dbReference type="InterPro" id="IPR003760">
    <property type="entry name" value="PnrA-like"/>
</dbReference>